<dbReference type="PANTHER" id="PTHR47478">
    <property type="match status" value="1"/>
</dbReference>
<dbReference type="SUPFAM" id="SSF56784">
    <property type="entry name" value="HAD-like"/>
    <property type="match status" value="1"/>
</dbReference>
<protein>
    <submittedName>
        <fullName evidence="1">Noncanonical pyrimidine nucleotidase, YjjG family</fullName>
    </submittedName>
</protein>
<dbReference type="InterPro" id="IPR036412">
    <property type="entry name" value="HAD-like_sf"/>
</dbReference>
<dbReference type="Gene3D" id="3.40.50.1000">
    <property type="entry name" value="HAD superfamily/HAD-like"/>
    <property type="match status" value="1"/>
</dbReference>
<dbReference type="GO" id="GO:0008253">
    <property type="term" value="F:5'-nucleotidase activity"/>
    <property type="evidence" value="ECO:0007669"/>
    <property type="project" value="InterPro"/>
</dbReference>
<dbReference type="InterPro" id="IPR023214">
    <property type="entry name" value="HAD_sf"/>
</dbReference>
<dbReference type="SFLD" id="SFLDG01135">
    <property type="entry name" value="C1.5.6:_HAD__Beta-PGM__Phospha"/>
    <property type="match status" value="1"/>
</dbReference>
<dbReference type="NCBIfam" id="TIGR01549">
    <property type="entry name" value="HAD-SF-IA-v1"/>
    <property type="match status" value="1"/>
</dbReference>
<dbReference type="InterPro" id="IPR006439">
    <property type="entry name" value="HAD-SF_hydro_IA"/>
</dbReference>
<dbReference type="PANTHER" id="PTHR47478:SF1">
    <property type="entry name" value="PYRIMIDINE 5'-NUCLEOTIDASE YJJG"/>
    <property type="match status" value="1"/>
</dbReference>
<evidence type="ECO:0000313" key="2">
    <source>
        <dbReference type="Proteomes" id="UP000294802"/>
    </source>
</evidence>
<sequence>MVKYKNILFDIDNTLLDFEAAEASALNELFRLRGAELTVEKAAKYHEINSSLWKRHETEGLPVDDVVNSRFKLLFEAYGEEVDGRALEQQYRMFLNNGHDKIADAEVVLEKLDGRARLYVVTNGVKETQLKRMKEAGLDHYFKQFFISSEIGHQKPTAEFFEHAFERIDAFLPGDTLIIGDSLGADIKGGSQAGIDTCWFNPKGQKNTSDIVPTFEIRKLMEVLDIVC</sequence>
<dbReference type="NCBIfam" id="TIGR02254">
    <property type="entry name" value="YjjG_YfnB"/>
    <property type="match status" value="1"/>
</dbReference>
<dbReference type="SFLD" id="SFLDG01129">
    <property type="entry name" value="C1.5:_HAD__Beta-PGM__Phosphata"/>
    <property type="match status" value="1"/>
</dbReference>
<accession>A0A4R6BVS7</accession>
<dbReference type="Gene3D" id="1.10.150.240">
    <property type="entry name" value="Putative phosphatase, domain 2"/>
    <property type="match status" value="1"/>
</dbReference>
<dbReference type="InterPro" id="IPR011951">
    <property type="entry name" value="HAD-SF_hydro_IA_YjjG/PynA"/>
</dbReference>
<proteinExistence type="predicted"/>
<name>A0A4R6BVS7_9STAP</name>
<dbReference type="InterPro" id="IPR023198">
    <property type="entry name" value="PGP-like_dom2"/>
</dbReference>
<organism evidence="1 2">
    <name type="scientific">Macrococcus lamae</name>
    <dbReference type="NCBI Taxonomy" id="198484"/>
    <lineage>
        <taxon>Bacteria</taxon>
        <taxon>Bacillati</taxon>
        <taxon>Bacillota</taxon>
        <taxon>Bacilli</taxon>
        <taxon>Bacillales</taxon>
        <taxon>Staphylococcaceae</taxon>
        <taxon>Macrococcus</taxon>
    </lineage>
</organism>
<dbReference type="OrthoDB" id="9802350at2"/>
<gene>
    <name evidence="1" type="ORF">ERX29_04690</name>
</gene>
<dbReference type="RefSeq" id="WP_133443540.1">
    <property type="nucleotide sequence ID" value="NZ_SCWB01000006.1"/>
</dbReference>
<dbReference type="Proteomes" id="UP000294802">
    <property type="component" value="Unassembled WGS sequence"/>
</dbReference>
<dbReference type="InterPro" id="IPR052550">
    <property type="entry name" value="Pyrimidine_5'-ntase_YjjG"/>
</dbReference>
<comment type="caution">
    <text evidence="1">The sequence shown here is derived from an EMBL/GenBank/DDBJ whole genome shotgun (WGS) entry which is preliminary data.</text>
</comment>
<keyword evidence="2" id="KW-1185">Reference proteome</keyword>
<reference evidence="1 2" key="1">
    <citation type="submission" date="2019-01" db="EMBL/GenBank/DDBJ databases">
        <title>Draft genome sequences of the type strains of six Macrococcus species.</title>
        <authorList>
            <person name="Mazhar S."/>
            <person name="Altermann E."/>
            <person name="Hill C."/>
            <person name="Mcauliffe O."/>
        </authorList>
    </citation>
    <scope>NUCLEOTIDE SEQUENCE [LARGE SCALE GENOMIC DNA]</scope>
    <source>
        <strain evidence="1 2">CCM4815</strain>
    </source>
</reference>
<dbReference type="NCBIfam" id="TIGR01509">
    <property type="entry name" value="HAD-SF-IA-v3"/>
    <property type="match status" value="1"/>
</dbReference>
<dbReference type="AlphaFoldDB" id="A0A4R6BVS7"/>
<dbReference type="SFLD" id="SFLDS00003">
    <property type="entry name" value="Haloacid_Dehalogenase"/>
    <property type="match status" value="1"/>
</dbReference>
<evidence type="ECO:0000313" key="1">
    <source>
        <dbReference type="EMBL" id="TDM12117.1"/>
    </source>
</evidence>
<dbReference type="Pfam" id="PF00702">
    <property type="entry name" value="Hydrolase"/>
    <property type="match status" value="1"/>
</dbReference>
<dbReference type="EMBL" id="SCWB01000006">
    <property type="protein sequence ID" value="TDM12117.1"/>
    <property type="molecule type" value="Genomic_DNA"/>
</dbReference>